<evidence type="ECO:0000313" key="2">
    <source>
        <dbReference type="EMBL" id="MBP2703225.1"/>
    </source>
</evidence>
<comment type="caution">
    <text evidence="2">The sequence shown here is derived from an EMBL/GenBank/DDBJ whole genome shotgun (WGS) entry which is preliminary data.</text>
</comment>
<dbReference type="GO" id="GO:0046872">
    <property type="term" value="F:metal ion binding"/>
    <property type="evidence" value="ECO:0007669"/>
    <property type="project" value="InterPro"/>
</dbReference>
<evidence type="ECO:0000313" key="3">
    <source>
        <dbReference type="Proteomes" id="UP000674234"/>
    </source>
</evidence>
<dbReference type="Proteomes" id="UP000674234">
    <property type="component" value="Unassembled WGS sequence"/>
</dbReference>
<dbReference type="InterPro" id="IPR006158">
    <property type="entry name" value="Cobalamin-bd"/>
</dbReference>
<keyword evidence="3" id="KW-1185">Reference proteome</keyword>
<proteinExistence type="predicted"/>
<organism evidence="2 3">
    <name type="scientific">Microbispora oryzae</name>
    <dbReference type="NCBI Taxonomy" id="2806554"/>
    <lineage>
        <taxon>Bacteria</taxon>
        <taxon>Bacillati</taxon>
        <taxon>Actinomycetota</taxon>
        <taxon>Actinomycetes</taxon>
        <taxon>Streptosporangiales</taxon>
        <taxon>Streptosporangiaceae</taxon>
        <taxon>Microbispora</taxon>
    </lineage>
</organism>
<dbReference type="Gene3D" id="3.40.50.280">
    <property type="entry name" value="Cobalamin-binding domain"/>
    <property type="match status" value="1"/>
</dbReference>
<gene>
    <name evidence="2" type="ORF">JOL79_05345</name>
</gene>
<dbReference type="RefSeq" id="WP_210154510.1">
    <property type="nucleotide sequence ID" value="NZ_JAFCNB010000002.1"/>
</dbReference>
<dbReference type="Pfam" id="PF02310">
    <property type="entry name" value="B12-binding"/>
    <property type="match status" value="1"/>
</dbReference>
<feature type="domain" description="B12-binding" evidence="1">
    <location>
        <begin position="8"/>
        <end position="146"/>
    </location>
</feature>
<dbReference type="GO" id="GO:0031419">
    <property type="term" value="F:cobalamin binding"/>
    <property type="evidence" value="ECO:0007669"/>
    <property type="project" value="InterPro"/>
</dbReference>
<sequence length="154" mass="16447">MTALQERARKVVLSTVSSDSHTWNLVFLQLLLEEHGFEVVNLGPCVPDEVLLDAVREHAPDLVVISTVNGHGHLDGARVVRRLRADPLTCSVPAVIGGKLGIRGAGDRDKVHALIEAGFDAVYTDSADADELPAQLELLAATGTAGRRTPERVA</sequence>
<name>A0A941AGR6_9ACTN</name>
<dbReference type="InterPro" id="IPR036724">
    <property type="entry name" value="Cobalamin-bd_sf"/>
</dbReference>
<dbReference type="SUPFAM" id="SSF52242">
    <property type="entry name" value="Cobalamin (vitamin B12)-binding domain"/>
    <property type="match status" value="1"/>
</dbReference>
<dbReference type="PROSITE" id="PS51332">
    <property type="entry name" value="B12_BINDING"/>
    <property type="match status" value="1"/>
</dbReference>
<reference evidence="2" key="1">
    <citation type="submission" date="2021-02" db="EMBL/GenBank/DDBJ databases">
        <title>Draft genome sequence of Microbispora sp. RL4-1S isolated from rice leaves in Thailand.</title>
        <authorList>
            <person name="Muangham S."/>
            <person name="Duangmal K."/>
        </authorList>
    </citation>
    <scope>NUCLEOTIDE SEQUENCE</scope>
    <source>
        <strain evidence="2">RL4-1S</strain>
    </source>
</reference>
<protein>
    <submittedName>
        <fullName evidence="2">Cobalamin-dependent protein</fullName>
    </submittedName>
</protein>
<dbReference type="EMBL" id="JAFCNB010000002">
    <property type="protein sequence ID" value="MBP2703225.1"/>
    <property type="molecule type" value="Genomic_DNA"/>
</dbReference>
<evidence type="ECO:0000259" key="1">
    <source>
        <dbReference type="PROSITE" id="PS51332"/>
    </source>
</evidence>
<accession>A0A941AGR6</accession>
<dbReference type="AlphaFoldDB" id="A0A941AGR6"/>